<protein>
    <submittedName>
        <fullName evidence="2">Uncharacterized protein</fullName>
    </submittedName>
</protein>
<dbReference type="EMBL" id="LR862152">
    <property type="protein sequence ID" value="CAD1834099.1"/>
    <property type="molecule type" value="Genomic_DNA"/>
</dbReference>
<feature type="compositionally biased region" description="Basic and acidic residues" evidence="1">
    <location>
        <begin position="1"/>
        <end position="11"/>
    </location>
</feature>
<feature type="compositionally biased region" description="Pro residues" evidence="1">
    <location>
        <begin position="14"/>
        <end position="26"/>
    </location>
</feature>
<reference evidence="2" key="1">
    <citation type="submission" date="2020-07" db="EMBL/GenBank/DDBJ databases">
        <authorList>
            <person name="Lin J."/>
        </authorList>
    </citation>
    <scope>NUCLEOTIDE SEQUENCE</scope>
</reference>
<proteinExistence type="predicted"/>
<gene>
    <name evidence="2" type="ORF">CB5_LOCUS17310</name>
</gene>
<feature type="compositionally biased region" description="Low complexity" evidence="1">
    <location>
        <begin position="35"/>
        <end position="61"/>
    </location>
</feature>
<evidence type="ECO:0000313" key="2">
    <source>
        <dbReference type="EMBL" id="CAD1834099.1"/>
    </source>
</evidence>
<feature type="compositionally biased region" description="Gly residues" evidence="1">
    <location>
        <begin position="134"/>
        <end position="144"/>
    </location>
</feature>
<accession>A0A6V7PTD4</accession>
<feature type="compositionally biased region" description="Basic and acidic residues" evidence="1">
    <location>
        <begin position="79"/>
        <end position="90"/>
    </location>
</feature>
<sequence length="235" mass="26177">MAEKMSMKEQAKPSPSPPPPSTPPPSTKRRRWAAARRGSARSGSAAAQYAAAAAAAAPPRCLGRRPPRPLPNRVQGEGPHAHHELPDHRQLRPRPQQPPAQPRVGERDAHGRHLHQEPERGVVPVRQQRDGVLLRGGDGRGGVRARGPGRRRPHRAHERDGGRARRPARLAPRRRQHHPLRRRPQPHHPHRHRRRVSVLGIYKRHIKIAMNCSVVLQVSLTSANTTSTTCDGNVH</sequence>
<feature type="compositionally biased region" description="Basic residues" evidence="1">
    <location>
        <begin position="147"/>
        <end position="156"/>
    </location>
</feature>
<evidence type="ECO:0000256" key="1">
    <source>
        <dbReference type="SAM" id="MobiDB-lite"/>
    </source>
</evidence>
<organism evidence="2">
    <name type="scientific">Ananas comosus var. bracteatus</name>
    <name type="common">red pineapple</name>
    <dbReference type="NCBI Taxonomy" id="296719"/>
    <lineage>
        <taxon>Eukaryota</taxon>
        <taxon>Viridiplantae</taxon>
        <taxon>Streptophyta</taxon>
        <taxon>Embryophyta</taxon>
        <taxon>Tracheophyta</taxon>
        <taxon>Spermatophyta</taxon>
        <taxon>Magnoliopsida</taxon>
        <taxon>Liliopsida</taxon>
        <taxon>Poales</taxon>
        <taxon>Bromeliaceae</taxon>
        <taxon>Bromelioideae</taxon>
        <taxon>Ananas</taxon>
    </lineage>
</organism>
<name>A0A6V7PTD4_ANACO</name>
<dbReference type="AlphaFoldDB" id="A0A6V7PTD4"/>
<feature type="region of interest" description="Disordered" evidence="1">
    <location>
        <begin position="1"/>
        <end position="194"/>
    </location>
</feature>
<feature type="compositionally biased region" description="Basic residues" evidence="1">
    <location>
        <begin position="164"/>
        <end position="194"/>
    </location>
</feature>
<feature type="compositionally biased region" description="Basic and acidic residues" evidence="1">
    <location>
        <begin position="104"/>
        <end position="120"/>
    </location>
</feature>